<protein>
    <submittedName>
        <fullName evidence="1">Class I SAM-dependent methyltransferase</fullName>
        <ecNumber evidence="1">2.1.1.222</ecNumber>
        <ecNumber evidence="1">2.1.1.64</ecNumber>
    </submittedName>
</protein>
<dbReference type="Pfam" id="PF13489">
    <property type="entry name" value="Methyltransf_23"/>
    <property type="match status" value="1"/>
</dbReference>
<dbReference type="SUPFAM" id="SSF53335">
    <property type="entry name" value="S-adenosyl-L-methionine-dependent methyltransferases"/>
    <property type="match status" value="1"/>
</dbReference>
<accession>A0ABW3XNC8</accession>
<proteinExistence type="predicted"/>
<comment type="caution">
    <text evidence="1">The sequence shown here is derived from an EMBL/GenBank/DDBJ whole genome shotgun (WGS) entry which is preliminary data.</text>
</comment>
<dbReference type="GO" id="GO:0102208">
    <property type="term" value="F:2-polyprenyl-6-hydroxyphenol methylase activity"/>
    <property type="evidence" value="ECO:0007669"/>
    <property type="project" value="UniProtKB-EC"/>
</dbReference>
<keyword evidence="2" id="KW-1185">Reference proteome</keyword>
<organism evidence="1 2">
    <name type="scientific">Streptomyces kaempferi</name>
    <dbReference type="NCBI Taxonomy" id="333725"/>
    <lineage>
        <taxon>Bacteria</taxon>
        <taxon>Bacillati</taxon>
        <taxon>Actinomycetota</taxon>
        <taxon>Actinomycetes</taxon>
        <taxon>Kitasatosporales</taxon>
        <taxon>Streptomycetaceae</taxon>
        <taxon>Streptomyces</taxon>
    </lineage>
</organism>
<dbReference type="GO" id="GO:0061542">
    <property type="term" value="F:3-demethylubiquinol 3-O-methyltransferase activity"/>
    <property type="evidence" value="ECO:0007669"/>
    <property type="project" value="UniProtKB-EC"/>
</dbReference>
<dbReference type="Proteomes" id="UP001597058">
    <property type="component" value="Unassembled WGS sequence"/>
</dbReference>
<dbReference type="EC" id="2.1.1.64" evidence="1"/>
<dbReference type="EMBL" id="JBHTMM010000041">
    <property type="protein sequence ID" value="MFD1309718.1"/>
    <property type="molecule type" value="Genomic_DNA"/>
</dbReference>
<dbReference type="InterPro" id="IPR029063">
    <property type="entry name" value="SAM-dependent_MTases_sf"/>
</dbReference>
<evidence type="ECO:0000313" key="2">
    <source>
        <dbReference type="Proteomes" id="UP001597058"/>
    </source>
</evidence>
<dbReference type="CDD" id="cd02440">
    <property type="entry name" value="AdoMet_MTases"/>
    <property type="match status" value="1"/>
</dbReference>
<name>A0ABW3XNC8_9ACTN</name>
<keyword evidence="1" id="KW-0489">Methyltransferase</keyword>
<reference evidence="2" key="1">
    <citation type="journal article" date="2019" name="Int. J. Syst. Evol. Microbiol.">
        <title>The Global Catalogue of Microorganisms (GCM) 10K type strain sequencing project: providing services to taxonomists for standard genome sequencing and annotation.</title>
        <authorList>
            <consortium name="The Broad Institute Genomics Platform"/>
            <consortium name="The Broad Institute Genome Sequencing Center for Infectious Disease"/>
            <person name="Wu L."/>
            <person name="Ma J."/>
        </authorList>
    </citation>
    <scope>NUCLEOTIDE SEQUENCE [LARGE SCALE GENOMIC DNA]</scope>
    <source>
        <strain evidence="2">CGMCC 4.7020</strain>
    </source>
</reference>
<dbReference type="EC" id="2.1.1.222" evidence="1"/>
<sequence>MHVEARDGLARQLEASGLDLGAPWRVLDLGGRDINGSIRDLLPAAKWTGLDIEPGPGVDLVHDATLPWPAGFERFDLVVCTEVLEHVERWGALLRTASEALEPDGPEALFVTCASTGRRPHGASGGMDPAPGEWYENVAPAALADVLEGVFRFAVVEYQANPGDAYARAQGVRRAVAE</sequence>
<evidence type="ECO:0000313" key="1">
    <source>
        <dbReference type="EMBL" id="MFD1309718.1"/>
    </source>
</evidence>
<dbReference type="RefSeq" id="WP_381329055.1">
    <property type="nucleotide sequence ID" value="NZ_JBHTMM010000041.1"/>
</dbReference>
<gene>
    <name evidence="1" type="ORF">ACFQ5X_28150</name>
</gene>
<keyword evidence="1" id="KW-0808">Transferase</keyword>
<dbReference type="GO" id="GO:0032259">
    <property type="term" value="P:methylation"/>
    <property type="evidence" value="ECO:0007669"/>
    <property type="project" value="UniProtKB-KW"/>
</dbReference>
<dbReference type="Gene3D" id="3.40.50.150">
    <property type="entry name" value="Vaccinia Virus protein VP39"/>
    <property type="match status" value="1"/>
</dbReference>